<name>A0A382HK55_9ZZZZ</name>
<evidence type="ECO:0000313" key="2">
    <source>
        <dbReference type="EMBL" id="SVB87680.1"/>
    </source>
</evidence>
<feature type="domain" description="MaoC-like" evidence="1">
    <location>
        <begin position="16"/>
        <end position="120"/>
    </location>
</feature>
<protein>
    <recommendedName>
        <fullName evidence="1">MaoC-like domain-containing protein</fullName>
    </recommendedName>
</protein>
<dbReference type="CDD" id="cd03450">
    <property type="entry name" value="NodN"/>
    <property type="match status" value="1"/>
</dbReference>
<dbReference type="PANTHER" id="PTHR42993:SF1">
    <property type="entry name" value="MAOC-LIKE DEHYDRATASE DOMAIN-CONTAINING PROTEIN"/>
    <property type="match status" value="1"/>
</dbReference>
<accession>A0A382HK55</accession>
<reference evidence="2" key="1">
    <citation type="submission" date="2018-05" db="EMBL/GenBank/DDBJ databases">
        <authorList>
            <person name="Lanie J.A."/>
            <person name="Ng W.-L."/>
            <person name="Kazmierczak K.M."/>
            <person name="Andrzejewski T.M."/>
            <person name="Davidsen T.M."/>
            <person name="Wayne K.J."/>
            <person name="Tettelin H."/>
            <person name="Glass J.I."/>
            <person name="Rusch D."/>
            <person name="Podicherti R."/>
            <person name="Tsui H.-C.T."/>
            <person name="Winkler M.E."/>
        </authorList>
    </citation>
    <scope>NUCLEOTIDE SEQUENCE</scope>
</reference>
<proteinExistence type="predicted"/>
<dbReference type="AlphaFoldDB" id="A0A382HK55"/>
<dbReference type="InterPro" id="IPR002539">
    <property type="entry name" value="MaoC-like_dom"/>
</dbReference>
<evidence type="ECO:0000259" key="1">
    <source>
        <dbReference type="Pfam" id="PF01575"/>
    </source>
</evidence>
<dbReference type="InterPro" id="IPR029069">
    <property type="entry name" value="HotDog_dom_sf"/>
</dbReference>
<organism evidence="2">
    <name type="scientific">marine metagenome</name>
    <dbReference type="NCBI Taxonomy" id="408172"/>
    <lineage>
        <taxon>unclassified sequences</taxon>
        <taxon>metagenomes</taxon>
        <taxon>ecological metagenomes</taxon>
    </lineage>
</organism>
<dbReference type="PANTHER" id="PTHR42993">
    <property type="entry name" value="MAOC-LIKE DEHYDRATASE DOMAIN-CONTAINING PROTEIN"/>
    <property type="match status" value="1"/>
</dbReference>
<dbReference type="SUPFAM" id="SSF54637">
    <property type="entry name" value="Thioesterase/thiol ester dehydrase-isomerase"/>
    <property type="match status" value="1"/>
</dbReference>
<dbReference type="EMBL" id="UINC01061763">
    <property type="protein sequence ID" value="SVB87680.1"/>
    <property type="molecule type" value="Genomic_DNA"/>
</dbReference>
<dbReference type="Pfam" id="PF01575">
    <property type="entry name" value="MaoC_dehydratas"/>
    <property type="match status" value="1"/>
</dbReference>
<dbReference type="Gene3D" id="3.10.129.10">
    <property type="entry name" value="Hotdog Thioesterase"/>
    <property type="match status" value="1"/>
</dbReference>
<gene>
    <name evidence="2" type="ORF">METZ01_LOCUS240534</name>
</gene>
<dbReference type="InterPro" id="IPR039375">
    <property type="entry name" value="NodN-like"/>
</dbReference>
<sequence>MKQDIAHLLPELFSLLGQEVGVSDWKLIDQKSIDQFSELTGDAGPIHNDPELSRQIAPFGGTIVQGFMLLSCLTGLAKSLHFPQDKIAYRLNYGFDKVRIIKPVPVNSRIRARFHLKKLQTRGENGALMNLEVMMEVEGTKEPAIVADWLAFLKLSS</sequence>